<dbReference type="InterPro" id="IPR001343">
    <property type="entry name" value="Hemolysn_Ca-bd"/>
</dbReference>
<evidence type="ECO:0000256" key="1">
    <source>
        <dbReference type="ARBA" id="ARBA00004613"/>
    </source>
</evidence>
<dbReference type="Gene3D" id="2.60.40.2700">
    <property type="match status" value="3"/>
</dbReference>
<evidence type="ECO:0000313" key="5">
    <source>
        <dbReference type="Proteomes" id="UP001302329"/>
    </source>
</evidence>
<dbReference type="Gene3D" id="2.150.10.10">
    <property type="entry name" value="Serralysin-like metalloprotease, C-terminal"/>
    <property type="match status" value="3"/>
</dbReference>
<dbReference type="InterPro" id="IPR050557">
    <property type="entry name" value="RTX_toxin/Mannuronan_C5-epim"/>
</dbReference>
<dbReference type="SUPFAM" id="SSF51120">
    <property type="entry name" value="beta-Roll"/>
    <property type="match status" value="3"/>
</dbReference>
<accession>A0ABU5SXT0</accession>
<dbReference type="InterPro" id="IPR049804">
    <property type="entry name" value="Choice_anch_L"/>
</dbReference>
<dbReference type="InterPro" id="IPR018511">
    <property type="entry name" value="Hemolysin-typ_Ca-bd_CS"/>
</dbReference>
<comment type="subcellular location">
    <subcellularLocation>
        <location evidence="1">Secreted</location>
    </subcellularLocation>
</comment>
<keyword evidence="2" id="KW-0964">Secreted</keyword>
<proteinExistence type="predicted"/>
<dbReference type="PRINTS" id="PR00313">
    <property type="entry name" value="CABNDNGRPT"/>
</dbReference>
<reference evidence="4 5" key="1">
    <citation type="submission" date="2023-12" db="EMBL/GenBank/DDBJ databases">
        <title>Baltic Sea Cyanobacteria.</title>
        <authorList>
            <person name="Delbaje E."/>
            <person name="Fewer D.P."/>
            <person name="Shishido T.K."/>
        </authorList>
    </citation>
    <scope>NUCLEOTIDE SEQUENCE [LARGE SCALE GENOMIC DNA]</scope>
    <source>
        <strain evidence="4 5">UHCC 0281</strain>
    </source>
</reference>
<feature type="domain" description="Cadherin-like" evidence="3">
    <location>
        <begin position="677"/>
        <end position="766"/>
    </location>
</feature>
<dbReference type="InterPro" id="IPR011049">
    <property type="entry name" value="Serralysin-like_metalloprot_C"/>
</dbReference>
<dbReference type="InterPro" id="IPR048165">
    <property type="entry name" value="Bluetail_dom"/>
</dbReference>
<dbReference type="EMBL" id="JAYGHY010000044">
    <property type="protein sequence ID" value="MEA5443294.1"/>
    <property type="molecule type" value="Genomic_DNA"/>
</dbReference>
<keyword evidence="5" id="KW-1185">Reference proteome</keyword>
<dbReference type="PROSITE" id="PS00330">
    <property type="entry name" value="HEMOLYSIN_CALCIUM"/>
    <property type="match status" value="1"/>
</dbReference>
<dbReference type="InterPro" id="IPR041690">
    <property type="entry name" value="Cadherin_5"/>
</dbReference>
<sequence>MATFSVFDGSAPSLLTDALLAPASGIVIEQSSVVLNASASDAVNLYDGSLAPLGIGSGLLLTSGTTPGTSNTVGWFGTDNTDPTTPAGYYNGDADIDAVVNTVFATQSFDATTLAFDFTVSDPTATSISFDVVFGSDEYPEWVDQFVDSAVVLVNGVNYALFNHDPLHPLSVVSANLAAGYFQDNAAGVLPIEYDGVSHVLKIIAPIIPGQTNHIKIGIADTGDHIYDSGIFIANMAAGTIPGSGVVITPPTSGTDSNDTITGSSKDEYFDLKGGDDIVYAGAGDDIVVAGAGDDQVFGGSGNDELKGDAGNDLLDGGDGVSDTAVYAGASTSYSISYDAVLQSYAITDNNLVDGNEGTDTLTGVEKVKFSDGLYFLNGSGALSAVAPPPPPTNFVGLVIVSGIAAAGNSLTATVSDANGLSGAIVFQWQGSSDLGASWTDLGGATAATYDVQPADKGQLIRVVAAYTDGAGFSEVSTSVPKPILDSFSGDLKVTLLQLTAPAGSSLATPLTTLLQRAIDLGLSPSVAAETIKTVLGIPAEVKLQSYDAYAALLVNPNDPIAARVETVSVQAGILTSLSDDDSGIQLALAILNAAANNTTLDLGNGADLAAILGINNVDPTNYANYNEILNRNSSIASDLADGKPVIASLNKEWTDVLSIIDASSTAGISIFTVLLNLDPIGSPSATLAVASPDAPYLISSADLLAGFSDPNGDPLSISNLTASGGGVLVDNGDGSWTFTPTAGFAGAVELSYAVIDGLGGSIGGSQLFGVAGSSTPGGDTPATGTLTVTGAAEEGGSLTAALSDVVDADGATTTAYQWQEAVAGNWTALGGQTSATLAIPSDQSFVGKSVRVVATSTDALGGSTAFSGAAQTIANVNDAPVGAVSISGTASEGQVLVASDNLSDADGLGTISYGWFADGVDTGVSGTSYSLGQGDVGKTFTVRASYVDGYGTAEQVASAGIGPVVALPPPPSGLNLSGTRCDNILIGGSGNDTLAGFAGRDDLYGMDGNDLLDGGKGNDRMFGGGGDDTYVVDSTKDLVIETDADPLTGGIDLVMSSVSATLSANVENLTLTGNRGINGTGNSLANSLIGNDKANVLRGAGGADLLTGGGGADSFRFAFGDSNLLGFDCITDFAIGIDRIDGPNRVKASDVQKLGAVAGLDEASIGAMLSGGNFLAHGASVFTFTDTVPGGLASTRTFLALNNGTAAFSAMDDGLIEITGYSGNLNSLSVI</sequence>
<evidence type="ECO:0000259" key="3">
    <source>
        <dbReference type="Pfam" id="PF17892"/>
    </source>
</evidence>
<evidence type="ECO:0000313" key="4">
    <source>
        <dbReference type="EMBL" id="MEA5443294.1"/>
    </source>
</evidence>
<comment type="caution">
    <text evidence="4">The sequence shown here is derived from an EMBL/GenBank/DDBJ whole genome shotgun (WGS) entry which is preliminary data.</text>
</comment>
<protein>
    <submittedName>
        <fullName evidence="4">Choice-of-anchor L domain-containing protein</fullName>
    </submittedName>
</protein>
<evidence type="ECO:0000256" key="2">
    <source>
        <dbReference type="ARBA" id="ARBA00022525"/>
    </source>
</evidence>
<dbReference type="Proteomes" id="UP001302329">
    <property type="component" value="Unassembled WGS sequence"/>
</dbReference>
<dbReference type="NCBIfam" id="NF041519">
    <property type="entry name" value="bluetail"/>
    <property type="match status" value="1"/>
</dbReference>
<gene>
    <name evidence="4" type="ORF">VB739_12085</name>
</gene>
<dbReference type="PANTHER" id="PTHR38340:SF1">
    <property type="entry name" value="S-LAYER PROTEIN"/>
    <property type="match status" value="1"/>
</dbReference>
<dbReference type="RefSeq" id="WP_323357296.1">
    <property type="nucleotide sequence ID" value="NZ_JAYGHY010000044.1"/>
</dbReference>
<dbReference type="PANTHER" id="PTHR38340">
    <property type="entry name" value="S-LAYER PROTEIN"/>
    <property type="match status" value="1"/>
</dbReference>
<name>A0ABU5SXT0_9CYAN</name>
<dbReference type="Pfam" id="PF17892">
    <property type="entry name" value="Cadherin_5"/>
    <property type="match status" value="1"/>
</dbReference>
<dbReference type="Pfam" id="PF00353">
    <property type="entry name" value="HemolysinCabind"/>
    <property type="match status" value="4"/>
</dbReference>
<organism evidence="4 5">
    <name type="scientific">Cyanobium gracile UHCC 0281</name>
    <dbReference type="NCBI Taxonomy" id="3110309"/>
    <lineage>
        <taxon>Bacteria</taxon>
        <taxon>Bacillati</taxon>
        <taxon>Cyanobacteriota</taxon>
        <taxon>Cyanophyceae</taxon>
        <taxon>Synechococcales</taxon>
        <taxon>Prochlorococcaceae</taxon>
        <taxon>Cyanobium</taxon>
    </lineage>
</organism>
<dbReference type="NCBIfam" id="NF038133">
    <property type="entry name" value="choice_anch_L"/>
    <property type="match status" value="1"/>
</dbReference>